<evidence type="ECO:0000256" key="1">
    <source>
        <dbReference type="SAM" id="MobiDB-lite"/>
    </source>
</evidence>
<feature type="compositionally biased region" description="Acidic residues" evidence="1">
    <location>
        <begin position="175"/>
        <end position="200"/>
    </location>
</feature>
<dbReference type="PATRIC" id="fig|1603606.3.peg.2587"/>
<dbReference type="OrthoDB" id="5506355at2"/>
<dbReference type="STRING" id="1603606.DSOUD_2385"/>
<evidence type="ECO:0000313" key="2">
    <source>
        <dbReference type="EMBL" id="ALC17146.1"/>
    </source>
</evidence>
<feature type="region of interest" description="Disordered" evidence="1">
    <location>
        <begin position="167"/>
        <end position="200"/>
    </location>
</feature>
<proteinExistence type="predicted"/>
<accession>A0A0M4D2E7</accession>
<gene>
    <name evidence="2" type="ORF">DSOUD_2385</name>
</gene>
<dbReference type="EMBL" id="CP010802">
    <property type="protein sequence ID" value="ALC17146.1"/>
    <property type="molecule type" value="Genomic_DNA"/>
</dbReference>
<evidence type="ECO:0008006" key="4">
    <source>
        <dbReference type="Google" id="ProtNLM"/>
    </source>
</evidence>
<organism evidence="2 3">
    <name type="scientific">Desulfuromonas soudanensis</name>
    <dbReference type="NCBI Taxonomy" id="1603606"/>
    <lineage>
        <taxon>Bacteria</taxon>
        <taxon>Pseudomonadati</taxon>
        <taxon>Thermodesulfobacteriota</taxon>
        <taxon>Desulfuromonadia</taxon>
        <taxon>Desulfuromonadales</taxon>
        <taxon>Desulfuromonadaceae</taxon>
        <taxon>Desulfuromonas</taxon>
    </lineage>
</organism>
<name>A0A0M4D2E7_9BACT</name>
<evidence type="ECO:0000313" key="3">
    <source>
        <dbReference type="Proteomes" id="UP000057158"/>
    </source>
</evidence>
<dbReference type="Proteomes" id="UP000057158">
    <property type="component" value="Chromosome"/>
</dbReference>
<dbReference type="AlphaFoldDB" id="A0A0M4D2E7"/>
<sequence length="343" mass="37362">MTSTARTVRLKVSPQVARIVTKGAPREVQLNAARGALPLQGQDLLTTLLFLSHGTDTEIKSLAGATLREIPPGELAPVVENSEIHPQLLDFVARARIGDLVIMEPLLTNPAVSTETLVHVASHGEGGVLSLVAHLALRQPDSPEIAAAILGNPRADRAVKDRLEPAIPSPASAEDAADADGEPEESGDEAADDSEEMPVDEEEVNLSKYQQALEMGISEKIKMALTGDKEWRNIFIKDANKLVSSAVLKNPRVTEGEVLMIAKNKSSSEELIRLITLEREWVKQYEIKRALVLHPRTPLPKALRYMGFLTEKDLKNLAKSRGVAQALVNNARRMLADKNKKKG</sequence>
<reference evidence="2 3" key="1">
    <citation type="submission" date="2015-07" db="EMBL/GenBank/DDBJ databases">
        <title>Isolation and Genomic Characterization of a Novel Halophilic Metal-Reducing Deltaproteobacterium from the Deep Subsurface.</title>
        <authorList>
            <person name="Badalamenti J.P."/>
            <person name="Summers Z.M."/>
            <person name="Gralnick J.A."/>
            <person name="Bond D.R."/>
        </authorList>
    </citation>
    <scope>NUCLEOTIDE SEQUENCE [LARGE SCALE GENOMIC DNA]</scope>
    <source>
        <strain evidence="2 3">WTL</strain>
    </source>
</reference>
<dbReference type="KEGG" id="des:DSOUD_2385"/>
<protein>
    <recommendedName>
        <fullName evidence="4">DUF2336 domain-containing protein</fullName>
    </recommendedName>
</protein>
<dbReference type="RefSeq" id="WP_053551176.1">
    <property type="nucleotide sequence ID" value="NZ_CP010802.1"/>
</dbReference>
<keyword evidence="3" id="KW-1185">Reference proteome</keyword>